<protein>
    <submittedName>
        <fullName evidence="1">Uncharacterized protein</fullName>
    </submittedName>
</protein>
<evidence type="ECO:0000313" key="1">
    <source>
        <dbReference type="EMBL" id="CAA2634158.1"/>
    </source>
</evidence>
<name>A0A7I8JTX2_SPIIN</name>
<evidence type="ECO:0000313" key="2">
    <source>
        <dbReference type="Proteomes" id="UP001189122"/>
    </source>
</evidence>
<proteinExistence type="predicted"/>
<gene>
    <name evidence="1" type="ORF">SI7747_17019617</name>
</gene>
<keyword evidence="2" id="KW-1185">Reference proteome</keyword>
<dbReference type="InterPro" id="IPR044809">
    <property type="entry name" value="AUF1-like"/>
</dbReference>
<reference evidence="1 2" key="1">
    <citation type="submission" date="2019-12" db="EMBL/GenBank/DDBJ databases">
        <authorList>
            <person name="Scholz U."/>
            <person name="Mascher M."/>
            <person name="Fiebig A."/>
        </authorList>
    </citation>
    <scope>NUCLEOTIDE SEQUENCE</scope>
</reference>
<dbReference type="PANTHER" id="PTHR31215">
    <property type="entry name" value="OS05G0510400 PROTEIN-RELATED"/>
    <property type="match status" value="1"/>
</dbReference>
<dbReference type="EMBL" id="CACRZD030000017">
    <property type="protein sequence ID" value="CAA6673201.1"/>
    <property type="molecule type" value="Genomic_DNA"/>
</dbReference>
<dbReference type="EMBL" id="LR743604">
    <property type="protein sequence ID" value="CAA2634158.1"/>
    <property type="molecule type" value="Genomic_DNA"/>
</dbReference>
<sequence length="86" mass="9554">MEKGQLEEFRCSSIEVACSSNRTQVPALNMKLWHASRLMLSSGDVMEGATLVAIRPVDRVIKADGGMEAAKNLIKRKAYLLEMNPF</sequence>
<dbReference type="Proteomes" id="UP001189122">
    <property type="component" value="Unassembled WGS sequence"/>
</dbReference>
<accession>A0A7I8JTX2</accession>
<dbReference type="AlphaFoldDB" id="A0A7I8JTX2"/>
<organism evidence="1">
    <name type="scientific">Spirodela intermedia</name>
    <name type="common">Intermediate duckweed</name>
    <dbReference type="NCBI Taxonomy" id="51605"/>
    <lineage>
        <taxon>Eukaryota</taxon>
        <taxon>Viridiplantae</taxon>
        <taxon>Streptophyta</taxon>
        <taxon>Embryophyta</taxon>
        <taxon>Tracheophyta</taxon>
        <taxon>Spermatophyta</taxon>
        <taxon>Magnoliopsida</taxon>
        <taxon>Liliopsida</taxon>
        <taxon>Araceae</taxon>
        <taxon>Lemnoideae</taxon>
        <taxon>Spirodela</taxon>
    </lineage>
</organism>